<dbReference type="CDD" id="cd01672">
    <property type="entry name" value="TMPK"/>
    <property type="match status" value="1"/>
</dbReference>
<evidence type="ECO:0000256" key="6">
    <source>
        <dbReference type="ARBA" id="ARBA00022727"/>
    </source>
</evidence>
<dbReference type="AlphaFoldDB" id="A0AAV1IKY0"/>
<evidence type="ECO:0000256" key="2">
    <source>
        <dbReference type="ARBA" id="ARBA00009776"/>
    </source>
</evidence>
<comment type="similarity">
    <text evidence="2">Belongs to the thymidylate kinase family.</text>
</comment>
<evidence type="ECO:0000313" key="12">
    <source>
        <dbReference type="Proteomes" id="UP001314263"/>
    </source>
</evidence>
<dbReference type="Pfam" id="PF02223">
    <property type="entry name" value="Thymidylate_kin"/>
    <property type="match status" value="1"/>
</dbReference>
<organism evidence="11 12">
    <name type="scientific">Coccomyxa viridis</name>
    <dbReference type="NCBI Taxonomy" id="1274662"/>
    <lineage>
        <taxon>Eukaryota</taxon>
        <taxon>Viridiplantae</taxon>
        <taxon>Chlorophyta</taxon>
        <taxon>core chlorophytes</taxon>
        <taxon>Trebouxiophyceae</taxon>
        <taxon>Trebouxiophyceae incertae sedis</taxon>
        <taxon>Coccomyxaceae</taxon>
        <taxon>Coccomyxa</taxon>
    </lineage>
</organism>
<keyword evidence="12" id="KW-1185">Reference proteome</keyword>
<dbReference type="GO" id="GO:0005524">
    <property type="term" value="F:ATP binding"/>
    <property type="evidence" value="ECO:0007669"/>
    <property type="project" value="UniProtKB-KW"/>
</dbReference>
<dbReference type="InterPro" id="IPR018095">
    <property type="entry name" value="Thymidylate_kin_CS"/>
</dbReference>
<evidence type="ECO:0000256" key="9">
    <source>
        <dbReference type="ARBA" id="ARBA00022840"/>
    </source>
</evidence>
<dbReference type="GO" id="GO:0005739">
    <property type="term" value="C:mitochondrion"/>
    <property type="evidence" value="ECO:0007669"/>
    <property type="project" value="TreeGrafter"/>
</dbReference>
<evidence type="ECO:0000256" key="3">
    <source>
        <dbReference type="ARBA" id="ARBA00012980"/>
    </source>
</evidence>
<keyword evidence="8" id="KW-0418">Kinase</keyword>
<evidence type="ECO:0000313" key="11">
    <source>
        <dbReference type="EMBL" id="CAK0787105.1"/>
    </source>
</evidence>
<evidence type="ECO:0000256" key="5">
    <source>
        <dbReference type="ARBA" id="ARBA00022679"/>
    </source>
</evidence>
<evidence type="ECO:0000259" key="10">
    <source>
        <dbReference type="Pfam" id="PF02223"/>
    </source>
</evidence>
<proteinExistence type="inferred from homology"/>
<feature type="domain" description="Thymidylate kinase-like" evidence="10">
    <location>
        <begin position="24"/>
        <end position="202"/>
    </location>
</feature>
<dbReference type="PANTHER" id="PTHR10344">
    <property type="entry name" value="THYMIDYLATE KINASE"/>
    <property type="match status" value="1"/>
</dbReference>
<accession>A0AAV1IKY0</accession>
<dbReference type="GO" id="GO:0006235">
    <property type="term" value="P:dTTP biosynthetic process"/>
    <property type="evidence" value="ECO:0007669"/>
    <property type="project" value="TreeGrafter"/>
</dbReference>
<keyword evidence="7" id="KW-0547">Nucleotide-binding</keyword>
<keyword evidence="9" id="KW-0067">ATP-binding</keyword>
<dbReference type="PROSITE" id="PS01331">
    <property type="entry name" value="THYMIDYLATE_KINASE"/>
    <property type="match status" value="1"/>
</dbReference>
<keyword evidence="6" id="KW-0545">Nucleotide biosynthesis</keyword>
<dbReference type="InterPro" id="IPR027417">
    <property type="entry name" value="P-loop_NTPase"/>
</dbReference>
<dbReference type="GO" id="GO:0004798">
    <property type="term" value="F:dTMP kinase activity"/>
    <property type="evidence" value="ECO:0007669"/>
    <property type="project" value="UniProtKB-EC"/>
</dbReference>
<dbReference type="NCBIfam" id="TIGR00041">
    <property type="entry name" value="DTMP_kinase"/>
    <property type="match status" value="1"/>
</dbReference>
<keyword evidence="5" id="KW-0808">Transferase</keyword>
<dbReference type="GO" id="GO:0006227">
    <property type="term" value="P:dUDP biosynthetic process"/>
    <property type="evidence" value="ECO:0007669"/>
    <property type="project" value="TreeGrafter"/>
</dbReference>
<dbReference type="HAMAP" id="MF_00165">
    <property type="entry name" value="Thymidylate_kinase"/>
    <property type="match status" value="1"/>
</dbReference>
<comment type="caution">
    <text evidence="11">The sequence shown here is derived from an EMBL/GenBank/DDBJ whole genome shotgun (WGS) entry which is preliminary data.</text>
</comment>
<dbReference type="InterPro" id="IPR018094">
    <property type="entry name" value="Thymidylate_kinase"/>
</dbReference>
<protein>
    <recommendedName>
        <fullName evidence="4">Thymidylate kinase</fullName>
        <ecNumber evidence="3">2.7.4.9</ecNumber>
    </recommendedName>
</protein>
<dbReference type="EC" id="2.7.4.9" evidence="3"/>
<dbReference type="Gene3D" id="3.40.50.300">
    <property type="entry name" value="P-loop containing nucleotide triphosphate hydrolases"/>
    <property type="match status" value="1"/>
</dbReference>
<dbReference type="PANTHER" id="PTHR10344:SF1">
    <property type="entry name" value="THYMIDYLATE KINASE"/>
    <property type="match status" value="1"/>
</dbReference>
<comment type="pathway">
    <text evidence="1">Pyrimidine metabolism; dTTP biosynthesis.</text>
</comment>
<evidence type="ECO:0000256" key="4">
    <source>
        <dbReference type="ARBA" id="ARBA00017144"/>
    </source>
</evidence>
<sequence>MQTSSMMMGASTSTKPLRGAFILFEGGDRCGKTTQSESLVKHLHSKGVDAELWKFPDRQTAIGQMINAYLQGKTETDDAAVHLLFSANRWEKRDAMLAALSAGRTLVVDRYAYSGAAFTAAKGVPGLDLAWCKAPDSNLPAPDATIFLSITPEAAAKRGGYGSERYEKEEMQKGVARKFEQLKDATWHSVDASMSVEAVEAEVRRIADAALRSCEDGRPVQYLWL</sequence>
<dbReference type="Proteomes" id="UP001314263">
    <property type="component" value="Unassembled WGS sequence"/>
</dbReference>
<evidence type="ECO:0000256" key="8">
    <source>
        <dbReference type="ARBA" id="ARBA00022777"/>
    </source>
</evidence>
<evidence type="ECO:0000256" key="7">
    <source>
        <dbReference type="ARBA" id="ARBA00022741"/>
    </source>
</evidence>
<dbReference type="GO" id="GO:0005634">
    <property type="term" value="C:nucleus"/>
    <property type="evidence" value="ECO:0007669"/>
    <property type="project" value="TreeGrafter"/>
</dbReference>
<gene>
    <name evidence="11" type="ORF">CVIRNUC_010321</name>
</gene>
<dbReference type="InterPro" id="IPR039430">
    <property type="entry name" value="Thymidylate_kin-like_dom"/>
</dbReference>
<dbReference type="GO" id="GO:0006233">
    <property type="term" value="P:dTDP biosynthetic process"/>
    <property type="evidence" value="ECO:0007669"/>
    <property type="project" value="InterPro"/>
</dbReference>
<reference evidence="11 12" key="1">
    <citation type="submission" date="2023-10" db="EMBL/GenBank/DDBJ databases">
        <authorList>
            <person name="Maclean D."/>
            <person name="Macfadyen A."/>
        </authorList>
    </citation>
    <scope>NUCLEOTIDE SEQUENCE [LARGE SCALE GENOMIC DNA]</scope>
</reference>
<dbReference type="SUPFAM" id="SSF52540">
    <property type="entry name" value="P-loop containing nucleoside triphosphate hydrolases"/>
    <property type="match status" value="1"/>
</dbReference>
<name>A0AAV1IKY0_9CHLO</name>
<dbReference type="GO" id="GO:0004550">
    <property type="term" value="F:nucleoside diphosphate kinase activity"/>
    <property type="evidence" value="ECO:0007669"/>
    <property type="project" value="TreeGrafter"/>
</dbReference>
<dbReference type="FunFam" id="3.40.50.300:FF:000679">
    <property type="entry name" value="Thymidylate kinase"/>
    <property type="match status" value="1"/>
</dbReference>
<evidence type="ECO:0000256" key="1">
    <source>
        <dbReference type="ARBA" id="ARBA00004992"/>
    </source>
</evidence>
<dbReference type="GO" id="GO:0005829">
    <property type="term" value="C:cytosol"/>
    <property type="evidence" value="ECO:0007669"/>
    <property type="project" value="TreeGrafter"/>
</dbReference>
<dbReference type="EMBL" id="CAUYUE010000016">
    <property type="protein sequence ID" value="CAK0787105.1"/>
    <property type="molecule type" value="Genomic_DNA"/>
</dbReference>